<sequence>MYCQSSQSHLCFYLLGVICSDAQDKAYPQLDLIDDILVFQLTNDMFKFFY</sequence>
<proteinExistence type="predicted"/>
<name>A0A0B0PVC8_GOSAR</name>
<dbReference type="EMBL" id="KN446385">
    <property type="protein sequence ID" value="KHG28777.1"/>
    <property type="molecule type" value="Genomic_DNA"/>
</dbReference>
<organism evidence="1 2">
    <name type="scientific">Gossypium arboreum</name>
    <name type="common">Tree cotton</name>
    <name type="synonym">Gossypium nanking</name>
    <dbReference type="NCBI Taxonomy" id="29729"/>
    <lineage>
        <taxon>Eukaryota</taxon>
        <taxon>Viridiplantae</taxon>
        <taxon>Streptophyta</taxon>
        <taxon>Embryophyta</taxon>
        <taxon>Tracheophyta</taxon>
        <taxon>Spermatophyta</taxon>
        <taxon>Magnoliopsida</taxon>
        <taxon>eudicotyledons</taxon>
        <taxon>Gunneridae</taxon>
        <taxon>Pentapetalae</taxon>
        <taxon>rosids</taxon>
        <taxon>malvids</taxon>
        <taxon>Malvales</taxon>
        <taxon>Malvaceae</taxon>
        <taxon>Malvoideae</taxon>
        <taxon>Gossypium</taxon>
    </lineage>
</organism>
<dbReference type="Proteomes" id="UP000032142">
    <property type="component" value="Unassembled WGS sequence"/>
</dbReference>
<reference evidence="2" key="1">
    <citation type="submission" date="2014-09" db="EMBL/GenBank/DDBJ databases">
        <authorList>
            <person name="Mudge J."/>
            <person name="Ramaraj T."/>
            <person name="Lindquist I.E."/>
            <person name="Bharti A.K."/>
            <person name="Sundararajan A."/>
            <person name="Cameron C.T."/>
            <person name="Woodward J.E."/>
            <person name="May G.D."/>
            <person name="Brubaker C."/>
            <person name="Broadhvest J."/>
            <person name="Wilkins T.A."/>
        </authorList>
    </citation>
    <scope>NUCLEOTIDE SEQUENCE</scope>
    <source>
        <strain evidence="2">cv. AKA8401</strain>
    </source>
</reference>
<dbReference type="AlphaFoldDB" id="A0A0B0PVC8"/>
<protein>
    <submittedName>
        <fullName evidence="1">Ribonuclease 3</fullName>
    </submittedName>
</protein>
<evidence type="ECO:0000313" key="2">
    <source>
        <dbReference type="Proteomes" id="UP000032142"/>
    </source>
</evidence>
<gene>
    <name evidence="1" type="ORF">F383_00860</name>
</gene>
<accession>A0A0B0PVC8</accession>
<keyword evidence="2" id="KW-1185">Reference proteome</keyword>
<evidence type="ECO:0000313" key="1">
    <source>
        <dbReference type="EMBL" id="KHG28777.1"/>
    </source>
</evidence>